<dbReference type="RefSeq" id="WP_379797808.1">
    <property type="nucleotide sequence ID" value="NZ_JBHSFY010000006.1"/>
</dbReference>
<sequence length="325" mass="37579">MKKILSFAILTLLFVNCKGDSKINASLGKDLKEDSIQIASKLESSQDKELNDKSLAGNYWSFYKISENSISGTSKMTKDEIVSQFKNVKIEIDEKKVKIGELCIYDYYKSNKSLTEYYESTKTAKLYEDIFVKNKIKFGNEITVYQSLYPEKACEIPWDELIIADNTIIITFDDYLVFFKRQNGNYQDDCYSKTKITNLPITNKIINGNNVWNQLDCNIANLDNKDYLRLPDIKDVKVFILANFNFDDFTYTLVTIKNDKIITKQDIGFAKDIDEPNTISEITEFEIDQDYVFVINTKSKSGEDLKIKNTERFKIDENGLIVIIK</sequence>
<dbReference type="Proteomes" id="UP001596003">
    <property type="component" value="Unassembled WGS sequence"/>
</dbReference>
<evidence type="ECO:0000313" key="1">
    <source>
        <dbReference type="EMBL" id="MFC4477666.1"/>
    </source>
</evidence>
<comment type="caution">
    <text evidence="1">The sequence shown here is derived from an EMBL/GenBank/DDBJ whole genome shotgun (WGS) entry which is preliminary data.</text>
</comment>
<name>A0ABV8ZE38_9FLAO</name>
<gene>
    <name evidence="1" type="ORF">ACFO3N_11380</name>
</gene>
<accession>A0ABV8ZE38</accession>
<proteinExistence type="predicted"/>
<evidence type="ECO:0008006" key="3">
    <source>
        <dbReference type="Google" id="ProtNLM"/>
    </source>
</evidence>
<organism evidence="1 2">
    <name type="scientific">Flavobacterium chungangensis</name>
    <dbReference type="NCBI Taxonomy" id="2708132"/>
    <lineage>
        <taxon>Bacteria</taxon>
        <taxon>Pseudomonadati</taxon>
        <taxon>Bacteroidota</taxon>
        <taxon>Flavobacteriia</taxon>
        <taxon>Flavobacteriales</taxon>
        <taxon>Flavobacteriaceae</taxon>
        <taxon>Flavobacterium</taxon>
    </lineage>
</organism>
<keyword evidence="2" id="KW-1185">Reference proteome</keyword>
<protein>
    <recommendedName>
        <fullName evidence="3">Lipoprotein</fullName>
    </recommendedName>
</protein>
<dbReference type="EMBL" id="JBHSFY010000006">
    <property type="protein sequence ID" value="MFC4477666.1"/>
    <property type="molecule type" value="Genomic_DNA"/>
</dbReference>
<reference evidence="2" key="1">
    <citation type="journal article" date="2019" name="Int. J. Syst. Evol. Microbiol.">
        <title>The Global Catalogue of Microorganisms (GCM) 10K type strain sequencing project: providing services to taxonomists for standard genome sequencing and annotation.</title>
        <authorList>
            <consortium name="The Broad Institute Genomics Platform"/>
            <consortium name="The Broad Institute Genome Sequencing Center for Infectious Disease"/>
            <person name="Wu L."/>
            <person name="Ma J."/>
        </authorList>
    </citation>
    <scope>NUCLEOTIDE SEQUENCE [LARGE SCALE GENOMIC DNA]</scope>
    <source>
        <strain evidence="2">NBRC 103627</strain>
    </source>
</reference>
<evidence type="ECO:0000313" key="2">
    <source>
        <dbReference type="Proteomes" id="UP001596003"/>
    </source>
</evidence>